<evidence type="ECO:0000313" key="3">
    <source>
        <dbReference type="Proteomes" id="UP000237441"/>
    </source>
</evidence>
<feature type="compositionally biased region" description="Basic and acidic residues" evidence="1">
    <location>
        <begin position="19"/>
        <end position="44"/>
    </location>
</feature>
<organism evidence="2 3">
    <name type="scientific">Beauveria bassiana</name>
    <name type="common">White muscardine disease fungus</name>
    <name type="synonym">Tritirachium shiotae</name>
    <dbReference type="NCBI Taxonomy" id="176275"/>
    <lineage>
        <taxon>Eukaryota</taxon>
        <taxon>Fungi</taxon>
        <taxon>Dikarya</taxon>
        <taxon>Ascomycota</taxon>
        <taxon>Pezizomycotina</taxon>
        <taxon>Sordariomycetes</taxon>
        <taxon>Hypocreomycetidae</taxon>
        <taxon>Hypocreales</taxon>
        <taxon>Cordycipitaceae</taxon>
        <taxon>Beauveria</taxon>
    </lineage>
</organism>
<gene>
    <name evidence="2" type="ORF">BB8028_0006g02390</name>
</gene>
<reference evidence="2 3" key="1">
    <citation type="submission" date="2016-07" db="EMBL/GenBank/DDBJ databases">
        <title>Comparative genomics of the entomopathogenic fungus Beauveria bassiana.</title>
        <authorList>
            <person name="Valero Jimenez C.A."/>
            <person name="Zwaan B.J."/>
            <person name="Van Kan J.A."/>
            <person name="Takken W."/>
            <person name="Debets A.J."/>
            <person name="Schoustra S.E."/>
            <person name="Koenraadt C.J."/>
        </authorList>
    </citation>
    <scope>NUCLEOTIDE SEQUENCE [LARGE SCALE GENOMIC DNA]</scope>
    <source>
        <strain evidence="2 3">ARSEF 8028</strain>
    </source>
</reference>
<feature type="region of interest" description="Disordered" evidence="1">
    <location>
        <begin position="12"/>
        <end position="44"/>
    </location>
</feature>
<dbReference type="EMBL" id="JRHA01000006">
    <property type="protein sequence ID" value="PQK15917.1"/>
    <property type="molecule type" value="Genomic_DNA"/>
</dbReference>
<evidence type="ECO:0000313" key="2">
    <source>
        <dbReference type="EMBL" id="PQK15917.1"/>
    </source>
</evidence>
<name>A0A2S7YII7_BEABA</name>
<evidence type="ECO:0000256" key="1">
    <source>
        <dbReference type="SAM" id="MobiDB-lite"/>
    </source>
</evidence>
<comment type="caution">
    <text evidence="2">The sequence shown here is derived from an EMBL/GenBank/DDBJ whole genome shotgun (WGS) entry which is preliminary data.</text>
</comment>
<proteinExistence type="predicted"/>
<sequence length="122" mass="13871">MVMSGPRRILGKRLALNRKQGETAGEEKRETDWQRARRDERGHDQQHRGMVFMVFVDVLPYLNIAGYGVAGRLVSSVSHLISSSLKAHRQKMGKTLGKWKARRSIEYMARESCIKASSTHCS</sequence>
<accession>A0A2S7YII7</accession>
<dbReference type="Proteomes" id="UP000237441">
    <property type="component" value="Unassembled WGS sequence"/>
</dbReference>
<protein>
    <submittedName>
        <fullName evidence="2">Uncharacterized protein</fullName>
    </submittedName>
</protein>
<dbReference type="AlphaFoldDB" id="A0A2S7YII7"/>